<dbReference type="InterPro" id="IPR038717">
    <property type="entry name" value="Tc1-like_DDE_dom"/>
</dbReference>
<proteinExistence type="predicted"/>
<dbReference type="OrthoDB" id="5151590at2759"/>
<reference evidence="2 3" key="1">
    <citation type="journal article" date="2013" name="PLoS Genet.">
        <title>Plant-symbiotic fungi as chemical engineers: Multi-genome analysis of the Clavicipitaceae reveals dynamics of alkaloid loci.</title>
        <authorList>
            <person name="Schardl C.L."/>
            <person name="Young C.A."/>
            <person name="Hesse U."/>
            <person name="Amyotte S.G."/>
            <person name="Andreeva K."/>
            <person name="Calie P.J."/>
            <person name="Fleetwood D.J."/>
            <person name="Haws D.C."/>
            <person name="Moore N."/>
            <person name="Oeser B."/>
            <person name="Panaccione D.G."/>
            <person name="Schweri K.K."/>
            <person name="Voisey C.R."/>
            <person name="Farman M.L."/>
            <person name="Jaromczyk J.W."/>
            <person name="Roe B.A."/>
            <person name="O'Sullivan D.M."/>
            <person name="Scott B."/>
            <person name="Tudzynski P."/>
            <person name="An Z."/>
            <person name="Arnaoudova E.G."/>
            <person name="Bullock C.T."/>
            <person name="Charlton N.D."/>
            <person name="Chen L."/>
            <person name="Cox M."/>
            <person name="Dinkins R.D."/>
            <person name="Florea S."/>
            <person name="Glenn A.E."/>
            <person name="Gordon A."/>
            <person name="Gueldener U."/>
            <person name="Harris D.R."/>
            <person name="Hollin W."/>
            <person name="Jaromczyk J."/>
            <person name="Johnson R.D."/>
            <person name="Khan A.K."/>
            <person name="Leistner E."/>
            <person name="Leuchtmann A."/>
            <person name="Li C."/>
            <person name="Liu J."/>
            <person name="Liu J."/>
            <person name="Liu M."/>
            <person name="Mace W."/>
            <person name="Machado C."/>
            <person name="Nagabhyru P."/>
            <person name="Pan J."/>
            <person name="Schmid J."/>
            <person name="Sugawara K."/>
            <person name="Steiner U."/>
            <person name="Takach J.E."/>
            <person name="Tanaka E."/>
            <person name="Webb J.S."/>
            <person name="Wilson E.V."/>
            <person name="Wiseman J.L."/>
            <person name="Yoshida R."/>
            <person name="Zeng Z."/>
        </authorList>
    </citation>
    <scope>NUCLEOTIDE SEQUENCE [LARGE SCALE GENOMIC DNA]</scope>
    <source>
        <strain evidence="2 3">20.1</strain>
    </source>
</reference>
<dbReference type="Proteomes" id="UP000016801">
    <property type="component" value="Unassembled WGS sequence"/>
</dbReference>
<dbReference type="EMBL" id="CAGA01000055">
    <property type="protein sequence ID" value="CCE33282.1"/>
    <property type="molecule type" value="Genomic_DNA"/>
</dbReference>
<dbReference type="eggNOG" id="ENOG502SCE0">
    <property type="taxonomic scope" value="Eukaryota"/>
</dbReference>
<evidence type="ECO:0000259" key="1">
    <source>
        <dbReference type="Pfam" id="PF13358"/>
    </source>
</evidence>
<dbReference type="VEuPathDB" id="FungiDB:CPUR_07206"/>
<protein>
    <recommendedName>
        <fullName evidence="1">Tc1-like transposase DDE domain-containing protein</fullName>
    </recommendedName>
</protein>
<comment type="caution">
    <text evidence="2">The sequence shown here is derived from an EMBL/GenBank/DDBJ whole genome shotgun (WGS) entry which is preliminary data.</text>
</comment>
<sequence length="116" mass="13205">MLDSDTIVMHDNAPIHTARNVKICLEELGVTPLERPPHSPDLNHIENLWSCLKQQIIKRDSNMAHMKKSQAALDDLGKNATNVWDELDMTLVNDLIDSVADRLQAVIHSTSWYTKY</sequence>
<feature type="domain" description="Tc1-like transposase DDE" evidence="1">
    <location>
        <begin position="6"/>
        <end position="59"/>
    </location>
</feature>
<gene>
    <name evidence="2" type="ORF">CPUR_07206</name>
</gene>
<dbReference type="Gene3D" id="3.30.420.10">
    <property type="entry name" value="Ribonuclease H-like superfamily/Ribonuclease H"/>
    <property type="match status" value="1"/>
</dbReference>
<dbReference type="Pfam" id="PF13358">
    <property type="entry name" value="DDE_3"/>
    <property type="match status" value="1"/>
</dbReference>
<dbReference type="GO" id="GO:0003676">
    <property type="term" value="F:nucleic acid binding"/>
    <property type="evidence" value="ECO:0007669"/>
    <property type="project" value="InterPro"/>
</dbReference>
<keyword evidence="3" id="KW-1185">Reference proteome</keyword>
<evidence type="ECO:0000313" key="3">
    <source>
        <dbReference type="Proteomes" id="UP000016801"/>
    </source>
</evidence>
<organism evidence="2 3">
    <name type="scientific">Claviceps purpurea (strain 20.1)</name>
    <name type="common">Ergot fungus</name>
    <name type="synonym">Sphacelia segetum</name>
    <dbReference type="NCBI Taxonomy" id="1111077"/>
    <lineage>
        <taxon>Eukaryota</taxon>
        <taxon>Fungi</taxon>
        <taxon>Dikarya</taxon>
        <taxon>Ascomycota</taxon>
        <taxon>Pezizomycotina</taxon>
        <taxon>Sordariomycetes</taxon>
        <taxon>Hypocreomycetidae</taxon>
        <taxon>Hypocreales</taxon>
        <taxon>Clavicipitaceae</taxon>
        <taxon>Claviceps</taxon>
    </lineage>
</organism>
<evidence type="ECO:0000313" key="2">
    <source>
        <dbReference type="EMBL" id="CCE33282.1"/>
    </source>
</evidence>
<dbReference type="AlphaFoldDB" id="M1VXM5"/>
<accession>M1VXM5</accession>
<dbReference type="STRING" id="1111077.M1VXM5"/>
<dbReference type="HOGENOM" id="CLU_033666_12_2_1"/>
<name>M1VXM5_CLAP2</name>
<dbReference type="InterPro" id="IPR036397">
    <property type="entry name" value="RNaseH_sf"/>
</dbReference>